<dbReference type="RefSeq" id="WP_246590960.1">
    <property type="nucleotide sequence ID" value="NZ_CAJQUM010000001.1"/>
</dbReference>
<accession>A0A916N2Z3</accession>
<name>A0A916N2Z3_9PROT</name>
<dbReference type="NCBIfam" id="NF040826">
    <property type="entry name" value="lxa_BCAM0308"/>
    <property type="match status" value="1"/>
</dbReference>
<keyword evidence="2" id="KW-1185">Reference proteome</keyword>
<dbReference type="EMBL" id="CAJQUM010000001">
    <property type="protein sequence ID" value="CAG4884439.1"/>
    <property type="molecule type" value="Genomic_DNA"/>
</dbReference>
<evidence type="ECO:0000313" key="2">
    <source>
        <dbReference type="Proteomes" id="UP000742786"/>
    </source>
</evidence>
<organism evidence="1 2">
    <name type="scientific">Georgfuchsia toluolica</name>
    <dbReference type="NCBI Taxonomy" id="424218"/>
    <lineage>
        <taxon>Bacteria</taxon>
        <taxon>Pseudomonadati</taxon>
        <taxon>Pseudomonadota</taxon>
        <taxon>Betaproteobacteria</taxon>
        <taxon>Nitrosomonadales</taxon>
        <taxon>Sterolibacteriaceae</taxon>
        <taxon>Georgfuchsia</taxon>
    </lineage>
</organism>
<evidence type="ECO:0000313" key="1">
    <source>
        <dbReference type="EMBL" id="CAG4884439.1"/>
    </source>
</evidence>
<proteinExistence type="predicted"/>
<protein>
    <submittedName>
        <fullName evidence="1">ATPase</fullName>
    </submittedName>
</protein>
<sequence length="169" mass="19126">MSKEIAKIAIPGVQPVYQSKPLQEHVNDSYKSRGKLPEPAICSECGAVYQEGRWRWLPKPAQAHEVVCPACHRIRDAIAAGYVRLEGEFLAQHREEILNLVRHVEQQEKASHPLQRIMAISDEEGAVLVTTTDVHLARGIGEAVRHAYQGNLELKYGHDENLVQVHWKR</sequence>
<dbReference type="InterPro" id="IPR047706">
    <property type="entry name" value="BCAM0308-like"/>
</dbReference>
<gene>
    <name evidence="1" type="ORF">GTOL_12322</name>
</gene>
<dbReference type="AlphaFoldDB" id="A0A916N2Z3"/>
<reference evidence="1" key="1">
    <citation type="submission" date="2021-04" db="EMBL/GenBank/DDBJ databases">
        <authorList>
            <person name="Hornung B."/>
        </authorList>
    </citation>
    <scope>NUCLEOTIDE SEQUENCE</scope>
    <source>
        <strain evidence="1">G5G6</strain>
    </source>
</reference>
<dbReference type="Proteomes" id="UP000742786">
    <property type="component" value="Unassembled WGS sequence"/>
</dbReference>
<comment type="caution">
    <text evidence="1">The sequence shown here is derived from an EMBL/GenBank/DDBJ whole genome shotgun (WGS) entry which is preliminary data.</text>
</comment>